<dbReference type="Gene3D" id="1.20.5.340">
    <property type="match status" value="1"/>
</dbReference>
<reference evidence="2" key="1">
    <citation type="journal article" date="2014" name="Int. J. Syst. Evol. Microbiol.">
        <title>Complete genome sequence of Corynebacterium casei LMG S-19264T (=DSM 44701T), isolated from a smear-ripened cheese.</title>
        <authorList>
            <consortium name="US DOE Joint Genome Institute (JGI-PGF)"/>
            <person name="Walter F."/>
            <person name="Albersmeier A."/>
            <person name="Kalinowski J."/>
            <person name="Ruckert C."/>
        </authorList>
    </citation>
    <scope>NUCLEOTIDE SEQUENCE</scope>
    <source>
        <strain evidence="2">KCTC 23430</strain>
    </source>
</reference>
<dbReference type="Proteomes" id="UP000644693">
    <property type="component" value="Unassembled WGS sequence"/>
</dbReference>
<feature type="region of interest" description="Disordered" evidence="1">
    <location>
        <begin position="107"/>
        <end position="133"/>
    </location>
</feature>
<evidence type="ECO:0000313" key="2">
    <source>
        <dbReference type="EMBL" id="GHD26669.1"/>
    </source>
</evidence>
<protein>
    <submittedName>
        <fullName evidence="2">Uncharacterized protein</fullName>
    </submittedName>
</protein>
<gene>
    <name evidence="2" type="ORF">GCM10007053_03870</name>
</gene>
<proteinExistence type="predicted"/>
<reference evidence="2" key="2">
    <citation type="submission" date="2020-09" db="EMBL/GenBank/DDBJ databases">
        <authorList>
            <person name="Sun Q."/>
            <person name="Kim S."/>
        </authorList>
    </citation>
    <scope>NUCLEOTIDE SEQUENCE</scope>
    <source>
        <strain evidence="2">KCTC 23430</strain>
    </source>
</reference>
<organism evidence="2 3">
    <name type="scientific">Parahalioglobus pacificus</name>
    <dbReference type="NCBI Taxonomy" id="930806"/>
    <lineage>
        <taxon>Bacteria</taxon>
        <taxon>Pseudomonadati</taxon>
        <taxon>Pseudomonadota</taxon>
        <taxon>Gammaproteobacteria</taxon>
        <taxon>Cellvibrionales</taxon>
        <taxon>Halieaceae</taxon>
        <taxon>Parahalioglobus</taxon>
    </lineage>
</organism>
<dbReference type="AlphaFoldDB" id="A0A919CHP3"/>
<comment type="caution">
    <text evidence="2">The sequence shown here is derived from an EMBL/GenBank/DDBJ whole genome shotgun (WGS) entry which is preliminary data.</text>
</comment>
<feature type="region of interest" description="Disordered" evidence="1">
    <location>
        <begin position="151"/>
        <end position="187"/>
    </location>
</feature>
<keyword evidence="3" id="KW-1185">Reference proteome</keyword>
<name>A0A919CHP3_9GAMM</name>
<evidence type="ECO:0000256" key="1">
    <source>
        <dbReference type="SAM" id="MobiDB-lite"/>
    </source>
</evidence>
<dbReference type="EMBL" id="BMYM01000001">
    <property type="protein sequence ID" value="GHD26669.1"/>
    <property type="molecule type" value="Genomic_DNA"/>
</dbReference>
<accession>A0A919CHP3</accession>
<sequence length="187" mass="21140">MLTVSKLEKVMELEAQLREQYQDQLESKDSAITTLTEEKEALEKQVDELKGTIASQLATITDLSGKASDIQAVEQRNRELHNRSENLKEEVTTAKSRVKTLQKELAAEREQHAALKKYDPERMKKNLDANKKKLAEKTKAADLLQKSFKQAKADNARLEQRIKELEAQQSKDGEESASDSKQEEAAA</sequence>
<evidence type="ECO:0000313" key="3">
    <source>
        <dbReference type="Proteomes" id="UP000644693"/>
    </source>
</evidence>